<accession>S3D855</accession>
<feature type="signal peptide" evidence="3">
    <location>
        <begin position="1"/>
        <end position="20"/>
    </location>
</feature>
<evidence type="ECO:0000313" key="5">
    <source>
        <dbReference type="Proteomes" id="UP000016922"/>
    </source>
</evidence>
<evidence type="ECO:0000256" key="2">
    <source>
        <dbReference type="SAM" id="Phobius"/>
    </source>
</evidence>
<name>S3D855_GLAL2</name>
<dbReference type="EMBL" id="KE145357">
    <property type="protein sequence ID" value="EPE33940.1"/>
    <property type="molecule type" value="Genomic_DNA"/>
</dbReference>
<dbReference type="AlphaFoldDB" id="S3D855"/>
<dbReference type="GeneID" id="19466006"/>
<feature type="compositionally biased region" description="Low complexity" evidence="1">
    <location>
        <begin position="390"/>
        <end position="399"/>
    </location>
</feature>
<protein>
    <recommendedName>
        <fullName evidence="6">Concanavalin A-like lectins/glucanase</fullName>
    </recommendedName>
</protein>
<evidence type="ECO:0008006" key="6">
    <source>
        <dbReference type="Google" id="ProtNLM"/>
    </source>
</evidence>
<evidence type="ECO:0000313" key="4">
    <source>
        <dbReference type="EMBL" id="EPE33940.1"/>
    </source>
</evidence>
<proteinExistence type="predicted"/>
<keyword evidence="2" id="KW-0472">Membrane</keyword>
<keyword evidence="5" id="KW-1185">Reference proteome</keyword>
<feature type="transmembrane region" description="Helical" evidence="2">
    <location>
        <begin position="307"/>
        <end position="331"/>
    </location>
</feature>
<sequence length="414" mass="45883">MKLCLIQLFATISLVNHVLAAARSESEKPAMEVCKKTLNYKRGSSNTTNYYTCKNTTTLSTQQRLDFTAHDVFYNGSIILEYTTFNGSKTCQPFLGPRNATFSIGQMNLASNSSISRSSWDNNPFYMNLQPRDEVGSYPGCDASSGNRQNCPASLRLASSEPDYWWTQIWTLQSVKNGNSFDVSGYISTNKTFRRSNDIEINFPAEQGQSRKCAGSFGTSSLWFNDTVSMTGKVTRERADVVFTIGDLADTPSERLGATLVFRFSGTWWNQGASLVTKTGNITTSGKSKYYNSTKSTKDIMKNMKTIIVIVAVCGPLFVMLVIGCCFWRTLKKRKTLVGRRTSLFFWVKRFFVVKCDHSPEQGFPMNTSYERQDSPDVPPPAYTEEAQTGFDSSKDSGGNSSGDTGGGNTCGDT</sequence>
<gene>
    <name evidence="4" type="ORF">GLAREA_06953</name>
</gene>
<keyword evidence="2" id="KW-1133">Transmembrane helix</keyword>
<dbReference type="Proteomes" id="UP000016922">
    <property type="component" value="Unassembled WGS sequence"/>
</dbReference>
<dbReference type="HOGENOM" id="CLU_664016_0_0_1"/>
<keyword evidence="3" id="KW-0732">Signal</keyword>
<evidence type="ECO:0000256" key="3">
    <source>
        <dbReference type="SAM" id="SignalP"/>
    </source>
</evidence>
<feature type="chain" id="PRO_5004507919" description="Concanavalin A-like lectins/glucanase" evidence="3">
    <location>
        <begin position="21"/>
        <end position="414"/>
    </location>
</feature>
<dbReference type="RefSeq" id="XP_008079092.1">
    <property type="nucleotide sequence ID" value="XM_008080901.1"/>
</dbReference>
<dbReference type="KEGG" id="glz:GLAREA_06953"/>
<evidence type="ECO:0000256" key="1">
    <source>
        <dbReference type="SAM" id="MobiDB-lite"/>
    </source>
</evidence>
<keyword evidence="2" id="KW-0812">Transmembrane</keyword>
<dbReference type="OrthoDB" id="10621510at2759"/>
<organism evidence="4 5">
    <name type="scientific">Glarea lozoyensis (strain ATCC 20868 / MF5171)</name>
    <dbReference type="NCBI Taxonomy" id="1116229"/>
    <lineage>
        <taxon>Eukaryota</taxon>
        <taxon>Fungi</taxon>
        <taxon>Dikarya</taxon>
        <taxon>Ascomycota</taxon>
        <taxon>Pezizomycotina</taxon>
        <taxon>Leotiomycetes</taxon>
        <taxon>Helotiales</taxon>
        <taxon>Helotiaceae</taxon>
        <taxon>Glarea</taxon>
    </lineage>
</organism>
<feature type="compositionally biased region" description="Gly residues" evidence="1">
    <location>
        <begin position="400"/>
        <end position="414"/>
    </location>
</feature>
<feature type="region of interest" description="Disordered" evidence="1">
    <location>
        <begin position="364"/>
        <end position="414"/>
    </location>
</feature>
<reference evidence="4 5" key="1">
    <citation type="journal article" date="2013" name="BMC Genomics">
        <title>Genomics-driven discovery of the pneumocandin biosynthetic gene cluster in the fungus Glarea lozoyensis.</title>
        <authorList>
            <person name="Chen L."/>
            <person name="Yue Q."/>
            <person name="Zhang X."/>
            <person name="Xiang M."/>
            <person name="Wang C."/>
            <person name="Li S."/>
            <person name="Che Y."/>
            <person name="Ortiz-Lopez F.J."/>
            <person name="Bills G.F."/>
            <person name="Liu X."/>
            <person name="An Z."/>
        </authorList>
    </citation>
    <scope>NUCLEOTIDE SEQUENCE [LARGE SCALE GENOMIC DNA]</scope>
    <source>
        <strain evidence="5">ATCC 20868 / MF5171</strain>
    </source>
</reference>